<evidence type="ECO:0000256" key="3">
    <source>
        <dbReference type="ARBA" id="ARBA00023457"/>
    </source>
</evidence>
<dbReference type="Pfam" id="PF17805">
    <property type="entry name" value="AsnC_trans_reg2"/>
    <property type="match status" value="2"/>
</dbReference>
<sequence>MSQADTREVVTDESDGLDLEGTDRAIVNAFQGGFPVVRHPFEPAAEALYRRGVDVDADELVERVRRLVDEGYLTQFGPRFDAEEIGGTATLVATHVPEDATEAVTELLDDRPEVAHTDQCEHPHLNVWFVVSVVDESRVEEVLAEIEAATGRETYLFPTHREFCDETTVHVDGPVDGDDVDLTNLGPCPSPSGRDSLTPDERDLVVTLQDGLPITETPYADVTESLDVDTDATESHRTDAHSARVDSEWVVETIRRFNDEGKIRRVGVVPDRHALGYTESGTTVWDVPDDVVDEVGAALAELDFVTHCEERPRHEDVWPYNVFATVLARTDAERDRRVQQLRDVMAEHWDVADDDWDTLSTRVPKPTDHRLATRADANTEPETEDETETETETESDATSDAEDGTESEDEQ</sequence>
<accession>A0ABD5Z8J8</accession>
<name>A0ABD5Z8J8_9EURY</name>
<evidence type="ECO:0000259" key="8">
    <source>
        <dbReference type="Pfam" id="PF22451"/>
    </source>
</evidence>
<keyword evidence="10" id="KW-1185">Reference proteome</keyword>
<protein>
    <recommendedName>
        <fullName evidence="4">siroheme decarboxylase</fullName>
        <ecNumber evidence="4">4.1.1.111</ecNumber>
    </recommendedName>
</protein>
<comment type="caution">
    <text evidence="9">The sequence shown here is derived from an EMBL/GenBank/DDBJ whole genome shotgun (WGS) entry which is preliminary data.</text>
</comment>
<dbReference type="InterPro" id="IPR040523">
    <property type="entry name" value="AsnC_trans_reg2"/>
</dbReference>
<feature type="compositionally biased region" description="Acidic residues" evidence="6">
    <location>
        <begin position="379"/>
        <end position="411"/>
    </location>
</feature>
<evidence type="ECO:0000259" key="7">
    <source>
        <dbReference type="Pfam" id="PF17805"/>
    </source>
</evidence>
<feature type="domain" description="Siroheme decarboxylase AsnC-like ligand binding" evidence="7">
    <location>
        <begin position="87"/>
        <end position="163"/>
    </location>
</feature>
<comment type="catalytic activity">
    <reaction evidence="5">
        <text>siroheme + 2 H(+) = 12,18-didecarboxysiroheme + 2 CO2</text>
        <dbReference type="Rhea" id="RHEA:19093"/>
        <dbReference type="ChEBI" id="CHEBI:15378"/>
        <dbReference type="ChEBI" id="CHEBI:16526"/>
        <dbReference type="ChEBI" id="CHEBI:60052"/>
        <dbReference type="ChEBI" id="CHEBI:140497"/>
        <dbReference type="EC" id="4.1.1.111"/>
    </reaction>
</comment>
<feature type="domain" description="Siroheme decarboxylase NirL-like HTH" evidence="8">
    <location>
        <begin position="23"/>
        <end position="72"/>
    </location>
</feature>
<dbReference type="InterPro" id="IPR050684">
    <property type="entry name" value="HTH-Siroheme_Decarb"/>
</dbReference>
<evidence type="ECO:0000256" key="2">
    <source>
        <dbReference type="ARBA" id="ARBA00023444"/>
    </source>
</evidence>
<gene>
    <name evidence="9" type="ORF">ACFQJ9_19240</name>
</gene>
<feature type="region of interest" description="Disordered" evidence="6">
    <location>
        <begin position="357"/>
        <end position="411"/>
    </location>
</feature>
<proteinExistence type="inferred from homology"/>
<comment type="pathway">
    <text evidence="2">Porphyrin-containing compound metabolism.</text>
</comment>
<dbReference type="Pfam" id="PF22451">
    <property type="entry name" value="NirdL-like_HTH"/>
    <property type="match status" value="1"/>
</dbReference>
<evidence type="ECO:0000256" key="5">
    <source>
        <dbReference type="ARBA" id="ARBA00048470"/>
    </source>
</evidence>
<dbReference type="PANTHER" id="PTHR43413">
    <property type="entry name" value="TRANSCRIPTIONAL REGULATOR, ASNC FAMILY"/>
    <property type="match status" value="1"/>
</dbReference>
<dbReference type="Gene3D" id="3.30.70.3460">
    <property type="match status" value="2"/>
</dbReference>
<dbReference type="RefSeq" id="WP_382268697.1">
    <property type="nucleotide sequence ID" value="NZ_CP122312.1"/>
</dbReference>
<reference evidence="9 10" key="1">
    <citation type="journal article" date="2019" name="Int. J. Syst. Evol. Microbiol.">
        <title>The Global Catalogue of Microorganisms (GCM) 10K type strain sequencing project: providing services to taxonomists for standard genome sequencing and annotation.</title>
        <authorList>
            <consortium name="The Broad Institute Genomics Platform"/>
            <consortium name="The Broad Institute Genome Sequencing Center for Infectious Disease"/>
            <person name="Wu L."/>
            <person name="Ma J."/>
        </authorList>
    </citation>
    <scope>NUCLEOTIDE SEQUENCE [LARGE SCALE GENOMIC DNA]</scope>
    <source>
        <strain evidence="9 10">XZGYJ-43</strain>
    </source>
</reference>
<dbReference type="EMBL" id="JBHTAR010000011">
    <property type="protein sequence ID" value="MFC7201513.1"/>
    <property type="molecule type" value="Genomic_DNA"/>
</dbReference>
<evidence type="ECO:0000256" key="4">
    <source>
        <dbReference type="ARBA" id="ARBA00023471"/>
    </source>
</evidence>
<dbReference type="AlphaFoldDB" id="A0ABD5Z8J8"/>
<organism evidence="9 10">
    <name type="scientific">Halospeciosus flavus</name>
    <dbReference type="NCBI Taxonomy" id="3032283"/>
    <lineage>
        <taxon>Archaea</taxon>
        <taxon>Methanobacteriati</taxon>
        <taxon>Methanobacteriota</taxon>
        <taxon>Stenosarchaea group</taxon>
        <taxon>Halobacteria</taxon>
        <taxon>Halobacteriales</taxon>
        <taxon>Halobacteriaceae</taxon>
        <taxon>Halospeciosus</taxon>
    </lineage>
</organism>
<evidence type="ECO:0000256" key="1">
    <source>
        <dbReference type="ARBA" id="ARBA00023239"/>
    </source>
</evidence>
<dbReference type="GO" id="GO:0016829">
    <property type="term" value="F:lyase activity"/>
    <property type="evidence" value="ECO:0007669"/>
    <property type="project" value="UniProtKB-KW"/>
</dbReference>
<dbReference type="InterPro" id="IPR053953">
    <property type="entry name" value="NirdL-like_HTH"/>
</dbReference>
<keyword evidence="1" id="KW-0456">Lyase</keyword>
<dbReference type="Gene3D" id="1.10.10.2890">
    <property type="match status" value="1"/>
</dbReference>
<feature type="domain" description="Siroheme decarboxylase AsnC-like ligand binding" evidence="7">
    <location>
        <begin position="275"/>
        <end position="343"/>
    </location>
</feature>
<dbReference type="Proteomes" id="UP001596447">
    <property type="component" value="Unassembled WGS sequence"/>
</dbReference>
<dbReference type="EC" id="4.1.1.111" evidence="4"/>
<comment type="similarity">
    <text evidence="3">Belongs to the Ahb/Nir family.</text>
</comment>
<evidence type="ECO:0000256" key="6">
    <source>
        <dbReference type="SAM" id="MobiDB-lite"/>
    </source>
</evidence>
<dbReference type="PANTHER" id="PTHR43413:SF1">
    <property type="entry name" value="SIROHEME DECARBOXYLASE NIRL SUBUNIT"/>
    <property type="match status" value="1"/>
</dbReference>
<evidence type="ECO:0000313" key="9">
    <source>
        <dbReference type="EMBL" id="MFC7201513.1"/>
    </source>
</evidence>
<evidence type="ECO:0000313" key="10">
    <source>
        <dbReference type="Proteomes" id="UP001596447"/>
    </source>
</evidence>